<dbReference type="NCBIfam" id="TIGR04355">
    <property type="entry name" value="HprK_rel_B"/>
    <property type="match status" value="1"/>
</dbReference>
<dbReference type="EMBL" id="JACCGK010000003">
    <property type="protein sequence ID" value="NYT71535.1"/>
    <property type="molecule type" value="Genomic_DNA"/>
</dbReference>
<keyword evidence="1" id="KW-0418">Kinase</keyword>
<sequence length="369" mass="40524">MINLFDNQQINQAKAACTYALPLTFNGLTIRVLADHPAILDHLEVYYAGLTASGLLPKEVHTIDQPEQPVWLLDQQADTSGREWTAVKRAKTSALGLKEAYVDTPQGRWIHKVRTGMVLLQSLTAPVAIGELSKHSSQVINFINNQFLNHHQRHGYLLGHASAFDIDGNVTAIAASSGGGKSTLMLKALETAKARFLSNDRILFKPDNHQVNVLGVAKHPRVNPGTLINSPRLSDILPTDEHARFTGMPKSQLWDIEQKYDVLIPNTYGEGKTALSGTLKHLILLDWALDATAPTALSSVDIDQTPEALEGLRKSPGPFFQHADGHFPTEQAQSVKVYAEHLERVEVLRLTGAINFERAIALLQAKGLL</sequence>
<comment type="caution">
    <text evidence="1">The sequence shown here is derived from an EMBL/GenBank/DDBJ whole genome shotgun (WGS) entry which is preliminary data.</text>
</comment>
<dbReference type="AlphaFoldDB" id="A0A7Z0N4L3"/>
<protein>
    <submittedName>
        <fullName evidence="1">HprK-related kinase B</fullName>
    </submittedName>
</protein>
<gene>
    <name evidence="1" type="ORF">HZU72_03735</name>
</gene>
<dbReference type="SUPFAM" id="SSF53795">
    <property type="entry name" value="PEP carboxykinase-like"/>
    <property type="match status" value="1"/>
</dbReference>
<keyword evidence="2" id="KW-1185">Reference proteome</keyword>
<proteinExistence type="predicted"/>
<dbReference type="Gene3D" id="3.40.50.300">
    <property type="entry name" value="P-loop containing nucleotide triphosphate hydrolases"/>
    <property type="match status" value="1"/>
</dbReference>
<dbReference type="GO" id="GO:0016301">
    <property type="term" value="F:kinase activity"/>
    <property type="evidence" value="ECO:0007669"/>
    <property type="project" value="UniProtKB-KW"/>
</dbReference>
<reference evidence="1 2" key="1">
    <citation type="submission" date="2020-07" db="EMBL/GenBank/DDBJ databases">
        <title>Halomonas sp. QX-2 draft genome sequence.</title>
        <authorList>
            <person name="Qiu X."/>
        </authorList>
    </citation>
    <scope>NUCLEOTIDE SEQUENCE [LARGE SCALE GENOMIC DNA]</scope>
    <source>
        <strain evidence="1 2">QX-2</strain>
    </source>
</reference>
<name>A0A7Z0N4L3_9GAMM</name>
<evidence type="ECO:0000313" key="1">
    <source>
        <dbReference type="EMBL" id="NYT71535.1"/>
    </source>
</evidence>
<accession>A0A7Z0N4L3</accession>
<organism evidence="1 2">
    <name type="scientific">Vreelandella sedimenti</name>
    <dbReference type="NCBI Taxonomy" id="2729618"/>
    <lineage>
        <taxon>Bacteria</taxon>
        <taxon>Pseudomonadati</taxon>
        <taxon>Pseudomonadota</taxon>
        <taxon>Gammaproteobacteria</taxon>
        <taxon>Oceanospirillales</taxon>
        <taxon>Halomonadaceae</taxon>
        <taxon>Vreelandella</taxon>
    </lineage>
</organism>
<evidence type="ECO:0000313" key="2">
    <source>
        <dbReference type="Proteomes" id="UP000520876"/>
    </source>
</evidence>
<dbReference type="RefSeq" id="WP_180090599.1">
    <property type="nucleotide sequence ID" value="NZ_CAXAZJ010000005.1"/>
</dbReference>
<keyword evidence="1" id="KW-0808">Transferase</keyword>
<dbReference type="InterPro" id="IPR027417">
    <property type="entry name" value="P-loop_NTPase"/>
</dbReference>
<dbReference type="InterPro" id="IPR027597">
    <property type="entry name" value="HprK-rel_B"/>
</dbReference>
<dbReference type="Proteomes" id="UP000520876">
    <property type="component" value="Unassembled WGS sequence"/>
</dbReference>